<dbReference type="EMBL" id="AVOT02001253">
    <property type="protein sequence ID" value="MBW0466257.1"/>
    <property type="molecule type" value="Genomic_DNA"/>
</dbReference>
<feature type="compositionally biased region" description="Polar residues" evidence="1">
    <location>
        <begin position="1"/>
        <end position="24"/>
    </location>
</feature>
<organism evidence="2 3">
    <name type="scientific">Austropuccinia psidii MF-1</name>
    <dbReference type="NCBI Taxonomy" id="1389203"/>
    <lineage>
        <taxon>Eukaryota</taxon>
        <taxon>Fungi</taxon>
        <taxon>Dikarya</taxon>
        <taxon>Basidiomycota</taxon>
        <taxon>Pucciniomycotina</taxon>
        <taxon>Pucciniomycetes</taxon>
        <taxon>Pucciniales</taxon>
        <taxon>Sphaerophragmiaceae</taxon>
        <taxon>Austropuccinia</taxon>
    </lineage>
</organism>
<sequence>MRFLNPNSHAQPTAGSSSGQTDVQPIQKAILEHDKLIAQLLQQAEAKEPAEENCWGSNSQKTDKRKGRSISFEDQVRNTPKASSHTKKPKQTRSTPCTQVRPASSVRHNPIQMLMQDAPPDFKYTKEALYVHIKLLWGMITPGAMPTAPDKQLLKEFYQHFSSVEDVQSVSKNSHGVKLINKAQVQTLRSAHYGKRKIGTNIINMQDFYITYINAMLSKLGIHIWAPDSL</sequence>
<dbReference type="AlphaFoldDB" id="A0A9Q3GH61"/>
<keyword evidence="3" id="KW-1185">Reference proteome</keyword>
<feature type="region of interest" description="Disordered" evidence="1">
    <location>
        <begin position="42"/>
        <end position="108"/>
    </location>
</feature>
<name>A0A9Q3GH61_9BASI</name>
<accession>A0A9Q3GH61</accession>
<evidence type="ECO:0000256" key="1">
    <source>
        <dbReference type="SAM" id="MobiDB-lite"/>
    </source>
</evidence>
<comment type="caution">
    <text evidence="2">The sequence shown here is derived from an EMBL/GenBank/DDBJ whole genome shotgun (WGS) entry which is preliminary data.</text>
</comment>
<protein>
    <submittedName>
        <fullName evidence="2">Uncharacterized protein</fullName>
    </submittedName>
</protein>
<proteinExistence type="predicted"/>
<reference evidence="2" key="1">
    <citation type="submission" date="2021-03" db="EMBL/GenBank/DDBJ databases">
        <title>Draft genome sequence of rust myrtle Austropuccinia psidii MF-1, a brazilian biotype.</title>
        <authorList>
            <person name="Quecine M.C."/>
            <person name="Pachon D.M.R."/>
            <person name="Bonatelli M.L."/>
            <person name="Correr F.H."/>
            <person name="Franceschini L.M."/>
            <person name="Leite T.F."/>
            <person name="Margarido G.R.A."/>
            <person name="Almeida C.A."/>
            <person name="Ferrarezi J.A."/>
            <person name="Labate C.A."/>
        </authorList>
    </citation>
    <scope>NUCLEOTIDE SEQUENCE</scope>
    <source>
        <strain evidence="2">MF-1</strain>
    </source>
</reference>
<evidence type="ECO:0000313" key="2">
    <source>
        <dbReference type="EMBL" id="MBW0466257.1"/>
    </source>
</evidence>
<dbReference type="Proteomes" id="UP000765509">
    <property type="component" value="Unassembled WGS sequence"/>
</dbReference>
<gene>
    <name evidence="2" type="ORF">O181_005972</name>
</gene>
<feature type="region of interest" description="Disordered" evidence="1">
    <location>
        <begin position="1"/>
        <end position="27"/>
    </location>
</feature>
<feature type="compositionally biased region" description="Polar residues" evidence="1">
    <location>
        <begin position="92"/>
        <end position="102"/>
    </location>
</feature>
<dbReference type="OrthoDB" id="3254880at2759"/>
<evidence type="ECO:0000313" key="3">
    <source>
        <dbReference type="Proteomes" id="UP000765509"/>
    </source>
</evidence>